<keyword evidence="9" id="KW-0460">Magnesium</keyword>
<dbReference type="FunFam" id="3.40.50.1000:FF:000001">
    <property type="entry name" value="Phospholipid-transporting ATPase IC"/>
    <property type="match status" value="1"/>
</dbReference>
<dbReference type="CDD" id="cd02080">
    <property type="entry name" value="P-type_ATPase_cation"/>
    <property type="match status" value="1"/>
</dbReference>
<dbReference type="InterPro" id="IPR023214">
    <property type="entry name" value="HAD_sf"/>
</dbReference>
<evidence type="ECO:0000256" key="10">
    <source>
        <dbReference type="ARBA" id="ARBA00022967"/>
    </source>
</evidence>
<evidence type="ECO:0000313" key="15">
    <source>
        <dbReference type="EMBL" id="QGY28350.1"/>
    </source>
</evidence>
<dbReference type="InterPro" id="IPR006068">
    <property type="entry name" value="ATPase_P-typ_cation-transptr_C"/>
</dbReference>
<dbReference type="RefSeq" id="WP_208714273.1">
    <property type="nucleotide sequence ID" value="NZ_CP024768.1"/>
</dbReference>
<dbReference type="SFLD" id="SFLDF00027">
    <property type="entry name" value="p-type_atpase"/>
    <property type="match status" value="1"/>
</dbReference>
<keyword evidence="10" id="KW-1278">Translocase</keyword>
<feature type="transmembrane region" description="Helical" evidence="13">
    <location>
        <begin position="873"/>
        <end position="892"/>
    </location>
</feature>
<dbReference type="SFLD" id="SFLDS00003">
    <property type="entry name" value="Haloacid_Dehalogenase"/>
    <property type="match status" value="1"/>
</dbReference>
<dbReference type="EMBL" id="CP024768">
    <property type="protein sequence ID" value="QGY28350.1"/>
    <property type="molecule type" value="Genomic_DNA"/>
</dbReference>
<evidence type="ECO:0000256" key="5">
    <source>
        <dbReference type="ARBA" id="ARBA00022692"/>
    </source>
</evidence>
<dbReference type="GO" id="GO:1902600">
    <property type="term" value="P:proton transmembrane transport"/>
    <property type="evidence" value="ECO:0007669"/>
    <property type="project" value="TreeGrafter"/>
</dbReference>
<dbReference type="GO" id="GO:0005886">
    <property type="term" value="C:plasma membrane"/>
    <property type="evidence" value="ECO:0007669"/>
    <property type="project" value="UniProtKB-SubCell"/>
</dbReference>
<evidence type="ECO:0000256" key="9">
    <source>
        <dbReference type="ARBA" id="ARBA00022842"/>
    </source>
</evidence>
<dbReference type="InterPro" id="IPR044492">
    <property type="entry name" value="P_typ_ATPase_HD_dom"/>
</dbReference>
<dbReference type="Pfam" id="PF13246">
    <property type="entry name" value="Cation_ATPase"/>
    <property type="match status" value="1"/>
</dbReference>
<dbReference type="PRINTS" id="PR00119">
    <property type="entry name" value="CATATPASE"/>
</dbReference>
<dbReference type="NCBIfam" id="TIGR01494">
    <property type="entry name" value="ATPase_P-type"/>
    <property type="match status" value="2"/>
</dbReference>
<dbReference type="PANTHER" id="PTHR43294">
    <property type="entry name" value="SODIUM/POTASSIUM-TRANSPORTING ATPASE SUBUNIT ALPHA"/>
    <property type="match status" value="1"/>
</dbReference>
<dbReference type="InterPro" id="IPR059000">
    <property type="entry name" value="ATPase_P-type_domA"/>
</dbReference>
<dbReference type="GO" id="GO:0006883">
    <property type="term" value="P:intracellular sodium ion homeostasis"/>
    <property type="evidence" value="ECO:0007669"/>
    <property type="project" value="TreeGrafter"/>
</dbReference>
<dbReference type="Gene3D" id="3.40.50.1000">
    <property type="entry name" value="HAD superfamily/HAD-like"/>
    <property type="match status" value="1"/>
</dbReference>
<dbReference type="InterPro" id="IPR001757">
    <property type="entry name" value="P_typ_ATPase"/>
</dbReference>
<dbReference type="PRINTS" id="PR00120">
    <property type="entry name" value="HATPASE"/>
</dbReference>
<keyword evidence="4" id="KW-0597">Phosphoprotein</keyword>
<feature type="transmembrane region" description="Helical" evidence="13">
    <location>
        <begin position="288"/>
        <end position="312"/>
    </location>
</feature>
<evidence type="ECO:0000256" key="12">
    <source>
        <dbReference type="ARBA" id="ARBA00023136"/>
    </source>
</evidence>
<dbReference type="Pfam" id="PF00122">
    <property type="entry name" value="E1-E2_ATPase"/>
    <property type="match status" value="1"/>
</dbReference>
<feature type="transmembrane region" description="Helical" evidence="13">
    <location>
        <begin position="94"/>
        <end position="110"/>
    </location>
</feature>
<keyword evidence="6" id="KW-0479">Metal-binding</keyword>
<evidence type="ECO:0000256" key="7">
    <source>
        <dbReference type="ARBA" id="ARBA00022741"/>
    </source>
</evidence>
<dbReference type="SFLD" id="SFLDG00002">
    <property type="entry name" value="C1.7:_P-type_atpase_like"/>
    <property type="match status" value="1"/>
</dbReference>
<evidence type="ECO:0000256" key="1">
    <source>
        <dbReference type="ARBA" id="ARBA00004651"/>
    </source>
</evidence>
<keyword evidence="11 13" id="KW-1133">Transmembrane helix</keyword>
<dbReference type="GO" id="GO:0016887">
    <property type="term" value="F:ATP hydrolysis activity"/>
    <property type="evidence" value="ECO:0007669"/>
    <property type="project" value="InterPro"/>
</dbReference>
<proteinExistence type="inferred from homology"/>
<accession>A0A6B9G192</accession>
<keyword evidence="7" id="KW-0547">Nucleotide-binding</keyword>
<dbReference type="Gene3D" id="1.20.1110.10">
    <property type="entry name" value="Calcium-transporting ATPase, transmembrane domain"/>
    <property type="match status" value="1"/>
</dbReference>
<dbReference type="Proteomes" id="UP000502005">
    <property type="component" value="Chromosome"/>
</dbReference>
<feature type="transmembrane region" description="Helical" evidence="13">
    <location>
        <begin position="733"/>
        <end position="752"/>
    </location>
</feature>
<evidence type="ECO:0000256" key="6">
    <source>
        <dbReference type="ARBA" id="ARBA00022723"/>
    </source>
</evidence>
<evidence type="ECO:0000313" key="16">
    <source>
        <dbReference type="Proteomes" id="UP000502005"/>
    </source>
</evidence>
<dbReference type="Pfam" id="PF00690">
    <property type="entry name" value="Cation_ATPase_N"/>
    <property type="match status" value="1"/>
</dbReference>
<dbReference type="GO" id="GO:1990573">
    <property type="term" value="P:potassium ion import across plasma membrane"/>
    <property type="evidence" value="ECO:0007669"/>
    <property type="project" value="TreeGrafter"/>
</dbReference>
<dbReference type="PROSITE" id="PS00154">
    <property type="entry name" value="ATPASE_E1_E2"/>
    <property type="match status" value="1"/>
</dbReference>
<dbReference type="PANTHER" id="PTHR43294:SF21">
    <property type="entry name" value="CATION TRANSPORTING ATPASE"/>
    <property type="match status" value="1"/>
</dbReference>
<dbReference type="InterPro" id="IPR023299">
    <property type="entry name" value="ATPase_P-typ_cyto_dom_N"/>
</dbReference>
<evidence type="ECO:0000256" key="3">
    <source>
        <dbReference type="ARBA" id="ARBA00022475"/>
    </source>
</evidence>
<dbReference type="SUPFAM" id="SSF81660">
    <property type="entry name" value="Metal cation-transporting ATPase, ATP-binding domain N"/>
    <property type="match status" value="1"/>
</dbReference>
<dbReference type="GO" id="GO:0036376">
    <property type="term" value="P:sodium ion export across plasma membrane"/>
    <property type="evidence" value="ECO:0007669"/>
    <property type="project" value="TreeGrafter"/>
</dbReference>
<feature type="transmembrane region" description="Helical" evidence="13">
    <location>
        <begin position="257"/>
        <end position="276"/>
    </location>
</feature>
<organism evidence="15 16">
    <name type="scientific">Pantoea cypripedii</name>
    <name type="common">Pectobacterium cypripedii</name>
    <name type="synonym">Erwinia cypripedii</name>
    <dbReference type="NCBI Taxonomy" id="55209"/>
    <lineage>
        <taxon>Bacteria</taxon>
        <taxon>Pseudomonadati</taxon>
        <taxon>Pseudomonadota</taxon>
        <taxon>Gammaproteobacteria</taxon>
        <taxon>Enterobacterales</taxon>
        <taxon>Erwiniaceae</taxon>
        <taxon>Pantoea</taxon>
    </lineage>
</organism>
<dbReference type="Pfam" id="PF00689">
    <property type="entry name" value="Cation_ATPase_C"/>
    <property type="match status" value="1"/>
</dbReference>
<comment type="similarity">
    <text evidence="2">Belongs to the cation transport ATPase (P-type) (TC 3.A.3) family. Type IIA subfamily.</text>
</comment>
<feature type="domain" description="Cation-transporting P-type ATPase N-terminal" evidence="14">
    <location>
        <begin position="17"/>
        <end position="90"/>
    </location>
</feature>
<dbReference type="GO" id="GO:0005391">
    <property type="term" value="F:P-type sodium:potassium-exchanging transporter activity"/>
    <property type="evidence" value="ECO:0007669"/>
    <property type="project" value="TreeGrafter"/>
</dbReference>
<dbReference type="SMART" id="SM00831">
    <property type="entry name" value="Cation_ATPase_N"/>
    <property type="match status" value="1"/>
</dbReference>
<feature type="transmembrane region" description="Helical" evidence="13">
    <location>
        <begin position="773"/>
        <end position="791"/>
    </location>
</feature>
<dbReference type="GO" id="GO:0046872">
    <property type="term" value="F:metal ion binding"/>
    <property type="evidence" value="ECO:0007669"/>
    <property type="project" value="UniProtKB-KW"/>
</dbReference>
<dbReference type="GO" id="GO:0005524">
    <property type="term" value="F:ATP binding"/>
    <property type="evidence" value="ECO:0007669"/>
    <property type="project" value="UniProtKB-KW"/>
</dbReference>
<dbReference type="InterPro" id="IPR036412">
    <property type="entry name" value="HAD-like_sf"/>
</dbReference>
<dbReference type="SUPFAM" id="SSF81653">
    <property type="entry name" value="Calcium ATPase, transduction domain A"/>
    <property type="match status" value="1"/>
</dbReference>
<dbReference type="InterPro" id="IPR018303">
    <property type="entry name" value="ATPase_P-typ_P_site"/>
</dbReference>
<protein>
    <submittedName>
        <fullName evidence="15">Carbonate dehydratase</fullName>
    </submittedName>
</protein>
<reference evidence="15 16" key="1">
    <citation type="submission" date="2017-11" db="EMBL/GenBank/DDBJ databases">
        <title>Genome sequence of Pantoea cypripedii NE1.</title>
        <authorList>
            <person name="Nascimento F.X."/>
        </authorList>
    </citation>
    <scope>NUCLEOTIDE SEQUENCE [LARGE SCALE GENOMIC DNA]</scope>
    <source>
        <strain evidence="15 16">NE1</strain>
    </source>
</reference>
<feature type="transmembrane region" description="Helical" evidence="13">
    <location>
        <begin position="842"/>
        <end position="861"/>
    </location>
</feature>
<keyword evidence="12 13" id="KW-0472">Membrane</keyword>
<keyword evidence="3" id="KW-1003">Cell membrane</keyword>
<evidence type="ECO:0000256" key="8">
    <source>
        <dbReference type="ARBA" id="ARBA00022840"/>
    </source>
</evidence>
<dbReference type="AlphaFoldDB" id="A0A6B9G192"/>
<dbReference type="SUPFAM" id="SSF81665">
    <property type="entry name" value="Calcium ATPase, transmembrane domain M"/>
    <property type="match status" value="1"/>
</dbReference>
<dbReference type="FunFam" id="3.40.50.1000:FF:000028">
    <property type="entry name" value="Calcium-transporting P-type ATPase, putative"/>
    <property type="match status" value="1"/>
</dbReference>
<comment type="subcellular location">
    <subcellularLocation>
        <location evidence="1">Cell membrane</location>
        <topology evidence="1">Multi-pass membrane protein</topology>
    </subcellularLocation>
</comment>
<dbReference type="GO" id="GO:0030007">
    <property type="term" value="P:intracellular potassium ion homeostasis"/>
    <property type="evidence" value="ECO:0007669"/>
    <property type="project" value="TreeGrafter"/>
</dbReference>
<dbReference type="SUPFAM" id="SSF56784">
    <property type="entry name" value="HAD-like"/>
    <property type="match status" value="1"/>
</dbReference>
<dbReference type="InterPro" id="IPR008250">
    <property type="entry name" value="ATPase_P-typ_transduc_dom_A_sf"/>
</dbReference>
<evidence type="ECO:0000256" key="4">
    <source>
        <dbReference type="ARBA" id="ARBA00022553"/>
    </source>
</evidence>
<gene>
    <name evidence="15" type="ORF">CUN67_05110</name>
</gene>
<feature type="transmembrane region" description="Helical" evidence="13">
    <location>
        <begin position="803"/>
        <end position="822"/>
    </location>
</feature>
<sequence>MNIIPFEARRTEASDRPLYQQDSTAAFTALNSSPSGLSGEEAQTRLRDHGPNVLPQKQGKSAFMRFIAHFKDVLIYILLAAAVITALMGHWVDTFVILGVAVINALIGYIQESNAEKSLKSIQNMLSNDAIVLREGLQATVATQNIVPGDVVMLRPGDKIPADLRLFDVHNLRVEEAILTGESTVVSKNTAALEGEKSLGDRFNLAYSGTTVSAGTAAGVVIATGGDTELGHINAMISSIEEAKTPLLVQIDKLGKAIFAIILLMMVGLFVFGFLLRDIPLGELLLSVISLAVAAVPEGLPAIISIILSLGVQSMARNQAIIRKLPTVETLGAMSVICSDKTGTLTMNEMTVKAVVLADSQWRISGNSYEPKGEFHAEVSASGASAAQDEVLQGFLQIVDICNESQLHQDTHGHWGIVGGPTEGALKVLAAKAGIRSDRVEIVSKLPFDSLYKYQAVSAVIDGKPGIMLTGAPDVLLSLCQQQQGDQGIAPLDTAYWEHAISSYASEGLRTVAAAWRWLPTAKQTLDHDDLRDGMVLLGLACMMDPPRPEAITAIRDCQQAGIRVKMITGDHQETAMAIGQMLGIGNSQAAVTGYQLEHMDDAELSVAAQEYDIFARTSPEHKLRLVKALASVGEIVGMTGDGVNDAPALKQANVGIAMGIKGTEVTKESADMILADDNFATIAAAVKEGRRVYDNLKKTILFVMPTCFAQGLLIIIAILMGNLLPLTPVQILWMNMATSATLSFGLAFEPAEQNIMRRPPRNVRSNVMDGFAIWRVVFVGLLISVSAFMLEAWLQPRGYSPEFIRTVLLQMLVTAQWVYMLNCRNSDGFSLDAGLLKNRGIWLVTVVLILLQALIIYVPLMNTLFGTQPLPLKYWLIALVVSAGIFVLVEIEKRLTRGWRASGEQGIVR</sequence>
<evidence type="ECO:0000256" key="13">
    <source>
        <dbReference type="SAM" id="Phobius"/>
    </source>
</evidence>
<dbReference type="InterPro" id="IPR004014">
    <property type="entry name" value="ATPase_P-typ_cation-transptr_N"/>
</dbReference>
<name>A0A6B9G192_PANCY</name>
<dbReference type="FunFam" id="2.70.150.10:FF:000160">
    <property type="entry name" value="Sarcoplasmic/endoplasmic reticulum calcium ATPase 1"/>
    <property type="match status" value="1"/>
</dbReference>
<keyword evidence="5 13" id="KW-0812">Transmembrane</keyword>
<dbReference type="Gene3D" id="2.70.150.10">
    <property type="entry name" value="Calcium-transporting ATPase, cytoplasmic transduction domain A"/>
    <property type="match status" value="1"/>
</dbReference>
<feature type="transmembrane region" description="Helical" evidence="13">
    <location>
        <begin position="701"/>
        <end position="721"/>
    </location>
</feature>
<evidence type="ECO:0000256" key="2">
    <source>
        <dbReference type="ARBA" id="ARBA00005675"/>
    </source>
</evidence>
<dbReference type="Gene3D" id="3.40.1110.10">
    <property type="entry name" value="Calcium-transporting ATPase, cytoplasmic domain N"/>
    <property type="match status" value="1"/>
</dbReference>
<dbReference type="InterPro" id="IPR050510">
    <property type="entry name" value="Cation_transp_ATPase_P-type"/>
</dbReference>
<evidence type="ECO:0000259" key="14">
    <source>
        <dbReference type="SMART" id="SM00831"/>
    </source>
</evidence>
<evidence type="ECO:0000256" key="11">
    <source>
        <dbReference type="ARBA" id="ARBA00022989"/>
    </source>
</evidence>
<feature type="transmembrane region" description="Helical" evidence="13">
    <location>
        <begin position="66"/>
        <end position="88"/>
    </location>
</feature>
<dbReference type="InterPro" id="IPR023298">
    <property type="entry name" value="ATPase_P-typ_TM_dom_sf"/>
</dbReference>
<keyword evidence="8" id="KW-0067">ATP-binding</keyword>